<name>A0AAD8PF62_BABGI</name>
<comment type="caution">
    <text evidence="2">The sequence shown here is derived from an EMBL/GenBank/DDBJ whole genome shotgun (WGS) entry which is preliminary data.</text>
</comment>
<protein>
    <recommendedName>
        <fullName evidence="4">Anonymous antigen-1</fullName>
    </recommendedName>
</protein>
<proteinExistence type="predicted"/>
<keyword evidence="1" id="KW-0677">Repeat</keyword>
<accession>A0AAD8PF62</accession>
<gene>
    <name evidence="2" type="ORF">BgAZ_100610</name>
</gene>
<dbReference type="SUPFAM" id="SSF48371">
    <property type="entry name" value="ARM repeat"/>
    <property type="match status" value="4"/>
</dbReference>
<keyword evidence="3" id="KW-1185">Reference proteome</keyword>
<evidence type="ECO:0000313" key="2">
    <source>
        <dbReference type="EMBL" id="KAK1444155.1"/>
    </source>
</evidence>
<organism evidence="2 3">
    <name type="scientific">Babesia gibsoni</name>
    <dbReference type="NCBI Taxonomy" id="33632"/>
    <lineage>
        <taxon>Eukaryota</taxon>
        <taxon>Sar</taxon>
        <taxon>Alveolata</taxon>
        <taxon>Apicomplexa</taxon>
        <taxon>Aconoidasida</taxon>
        <taxon>Piroplasmida</taxon>
        <taxon>Babesiidae</taxon>
        <taxon>Babesia</taxon>
    </lineage>
</organism>
<dbReference type="EMBL" id="JAVEPI010000001">
    <property type="protein sequence ID" value="KAK1444155.1"/>
    <property type="molecule type" value="Genomic_DNA"/>
</dbReference>
<dbReference type="InterPro" id="IPR016024">
    <property type="entry name" value="ARM-type_fold"/>
</dbReference>
<reference evidence="2" key="1">
    <citation type="submission" date="2023-08" db="EMBL/GenBank/DDBJ databases">
        <title>Draft sequence of the Babesia gibsoni genome.</title>
        <authorList>
            <person name="Yamagishi J.Y."/>
            <person name="Xuan X.X."/>
        </authorList>
    </citation>
    <scope>NUCLEOTIDE SEQUENCE</scope>
    <source>
        <strain evidence="2">Azabu</strain>
    </source>
</reference>
<sequence>MVVNRMRRQPDSGVAQAVASVKEHQKFKKMLMFGLRSLSDFCNPQLQISAENARDALERNVLPSMVTALTNFGDDEDIIFSCGQILQAMARACKDEPENKELPTKFIKEGGVTSIELILNQCPQDETVLEHCYKVIECFGSMKWLPDGGVGLLATICRSVQAVNPMPVTVARRALICLADISASPKGPAKVKEQGAMNVILQLCIALPLEQPSFGLVETVLKSALAVAEAKALDDSCLDNVIQVIEKFKSSKMALHRGSEILKCIVKLATLQKSLADIQKFPPGSAEHKSAVSTLRSLSYISTVGEQLAKDGALGIIIDLIKNSTAQMGEHADHVVDVISGAARILRTAVNNPNYCKEVLKKGGVACLLEAMQACMNYPACISSIGDALALLVQAGPEPFLASNAIDIALPILYQLGDKEDAANALVNFLLCASQHSELQPAFLANKVVEVLCTCCQYHFENPIYHMNIIQMLNRFSSHVTDLAVVYEYGGLQGIAASLSAHKADGKYCLETMHLLLTFACTPDAQKYMNAGDISIVDIILEILLDQKEDAPIIGLAVRVLEILATEDDVKRNTTNLTRALNNAKDTVDVAYSRLAAITGLYRIVRLRQSIVSSGISKQIMRSVGEWIEGKPFDGRSKLTKAAMQTTVVASDDINECKEMIIMVSDLASMGQVKRIIELEDTEDNFLTHCTNALCMLCSAEYNYTPEQCVEIMEAINKVMRKHVDSKNAETRCIEALHHLLQVTGRDGMDCLLSTGTLVGVVGYMSKIPMYLPCQIVGVGFLLDCAKMDLRAVECLKQCNCYQLLRMLNRTHTKSRKLKSMVGVLLAMLMPPDSFDAELTQLLADLENGMTGNDILSVHTALSSINQLLVAKQCIRIAVRHNVDAALEKAAAWSLANKALADKVQVSEPGELQGKDLVDTILFEVAQGLFNMGQNRCGLIHLTKHNAQLTSLKVFENLKPPVTSIVEDAACAALDSVTQMFLHDRVNVEEALKNDMLSKLCKSFTAYSACPAVIRSLCRCLAAMCITPARVQKLVESSDFIALSKALVGMVKDGDSPTKVSALKAIAELLKIRSEPLLGHFSKKTDLVASLLEIIEMRPEDSKLIEMAALCLCHFGEGVLNGRKDVPAVLANITKAVSVNKNVAATVCPLLNLLVNVANNDTKPLMKSCGVMEVVSDVMMVHLDDEEITAAGGKLFAFLGAEAQIRALMRNVIDTVAARPDNMGQQVDSMCIRIAMYLLSPLENRSDALADTEEFLGAVNTCMAYAADNKNLIANTTLVSRRLGDSAFDDSEDQFGAWAIANSGNVQQIIAVLNSDYGESNVKFICHAYRVFTACAVNTYVTDMMQSEAPNFMPRTLHLLDRYKANDDVIHAILEFLAYLAKSPATELSPHHEGSKHIIANCKKQNADIVAIACDLMVSHRQNDNVVIPAMQLIGELAASGHLKMEKEEAKTVLTSAERVCTGDATQQRRLAYMKLIEQVIAFADPGEANRHIENIIQLLGSGVIERKSPEVLTSYARLMAAACLNAEMVQELHKMGALKMMLELLDEKALMDKESFNAAIGALQASIAARPASTVPLLKEAVPKLIENGMHLIMNEPECTNAFLQLLLDALNTEGVGRTLDTIEPLMSLLQKLQAKAKEEGNKELDAKVIQILKGIANDQPKVRNCQSIYLALDERKNEGKTIIITQEMELTDDANFLLKTMATYGEKVLAHDAEDGRDHAYGSMAFELLYGEPQNCDFLIDGGVIDIHLEALDKQTHVNITNVVAAAVCAGCKTPAFVAKLLKKSGSVATMGKYLKRLHSGKGVIVPRSADETENVVELVLINALLMIERTAINRRIFLNSDVIHTVVDIWNAYDEKTYTMTRLLRQIFRTLRKIVAEGHIELMLNCNMVARIKKILAESADNTLIPDALFLAGSMAVIKQIKAQICDLGLLDGVVDLMQRHIGKMDSPNAIMTNACLALANACIGNKQATDRFLQLKGPELNVRILRDYSTVYEVTNGASILLCNMLYKNDSLKDLYGKLNAPQALVVCLKAYAGSNEPFAIRCIESLFKAISNLALYARNVVIFLDANIEESFRAWLNDLDPSFSDVQLKIGLQTLSNLVMDNKEGNMQKFSVLLTPVMKVLAQDRQDSKVSLLLFDILSSLCRLPENSEAFLRQGGVELVLSTMRRISYDAVTMTLGIHLLATQTGTPEGVQKLIEQDLFSLLLANLELEEYTAELSDILIATLRCLRKLVTTPEMVYLFCSQDGLKTCINVCKKTQHQPAVLIECLRLILGMLALTEDPEGETPAWDNIGMENEDITALLTVVCCCGNTESSHKMARLQKILLSIVGYFLSQGLGCEVLVVNNFSRAMEAILQNFPNNLEMIVLATTVLENVFTVPVDVRNNVVPKDVVKKYRDVASGLPNKKLDDKTFYSRCQALVTALASTKEEKLESTGRFNFELSDWNVDPYPNGIHDLPETAKTALRAGGRVKGYLRDNPVRVGVKWKSSQDLNFLEWGPEDEEFPYRVSIRRIRNIARGIKHPILEAANAKEPRKVTNNNCFFILGSATEDFPEGVVLPVKCKNVKERDSIVDLLVQWRDAATYNY</sequence>
<evidence type="ECO:0000256" key="1">
    <source>
        <dbReference type="ARBA" id="ARBA00022737"/>
    </source>
</evidence>
<dbReference type="Gene3D" id="1.25.10.10">
    <property type="entry name" value="Leucine-rich Repeat Variant"/>
    <property type="match status" value="6"/>
</dbReference>
<dbReference type="PANTHER" id="PTHR22895">
    <property type="entry name" value="ARMADILLO REPEAT-CONTAINING PROTEIN 6"/>
    <property type="match status" value="1"/>
</dbReference>
<dbReference type="PANTHER" id="PTHR22895:SF0">
    <property type="entry name" value="ARMADILLO REPEAT-CONTAINING PROTEIN 6"/>
    <property type="match status" value="1"/>
</dbReference>
<dbReference type="Proteomes" id="UP001230268">
    <property type="component" value="Unassembled WGS sequence"/>
</dbReference>
<evidence type="ECO:0000313" key="3">
    <source>
        <dbReference type="Proteomes" id="UP001230268"/>
    </source>
</evidence>
<evidence type="ECO:0008006" key="4">
    <source>
        <dbReference type="Google" id="ProtNLM"/>
    </source>
</evidence>
<dbReference type="InterPro" id="IPR011989">
    <property type="entry name" value="ARM-like"/>
</dbReference>